<dbReference type="SUPFAM" id="SSF50978">
    <property type="entry name" value="WD40 repeat-like"/>
    <property type="match status" value="1"/>
</dbReference>
<name>A0A430QU80_SCHBO</name>
<keyword evidence="2" id="KW-1185">Reference proteome</keyword>
<proteinExistence type="predicted"/>
<dbReference type="InterPro" id="IPR036322">
    <property type="entry name" value="WD40_repeat_dom_sf"/>
</dbReference>
<protein>
    <submittedName>
        <fullName evidence="1">Uncharacterized protein</fullName>
    </submittedName>
</protein>
<dbReference type="STRING" id="6184.A0A430QU80"/>
<organism evidence="1 2">
    <name type="scientific">Schistosoma bovis</name>
    <name type="common">Blood fluke</name>
    <dbReference type="NCBI Taxonomy" id="6184"/>
    <lineage>
        <taxon>Eukaryota</taxon>
        <taxon>Metazoa</taxon>
        <taxon>Spiralia</taxon>
        <taxon>Lophotrochozoa</taxon>
        <taxon>Platyhelminthes</taxon>
        <taxon>Trematoda</taxon>
        <taxon>Digenea</taxon>
        <taxon>Strigeidida</taxon>
        <taxon>Schistosomatoidea</taxon>
        <taxon>Schistosomatidae</taxon>
        <taxon>Schistosoma</taxon>
    </lineage>
</organism>
<evidence type="ECO:0000313" key="2">
    <source>
        <dbReference type="Proteomes" id="UP000290809"/>
    </source>
</evidence>
<dbReference type="EMBL" id="QMKO01000380">
    <property type="protein sequence ID" value="RTG91229.1"/>
    <property type="molecule type" value="Genomic_DNA"/>
</dbReference>
<evidence type="ECO:0000313" key="1">
    <source>
        <dbReference type="EMBL" id="RTG91229.1"/>
    </source>
</evidence>
<comment type="caution">
    <text evidence="1">The sequence shown here is derived from an EMBL/GenBank/DDBJ whole genome shotgun (WGS) entry which is preliminary data.</text>
</comment>
<dbReference type="Proteomes" id="UP000290809">
    <property type="component" value="Unassembled WGS sequence"/>
</dbReference>
<dbReference type="InterPro" id="IPR015943">
    <property type="entry name" value="WD40/YVTN_repeat-like_dom_sf"/>
</dbReference>
<reference evidence="1 2" key="1">
    <citation type="journal article" date="2019" name="PLoS Pathog.">
        <title>Genome sequence of the bovine parasite Schistosoma bovis Tanzania.</title>
        <authorList>
            <person name="Oey H."/>
            <person name="Zakrzewski M."/>
            <person name="Gobert G."/>
            <person name="Gravermann K."/>
            <person name="Stoye J."/>
            <person name="Jones M."/>
            <person name="Mcmanus D."/>
            <person name="Krause L."/>
        </authorList>
    </citation>
    <scope>NUCLEOTIDE SEQUENCE [LARGE SCALE GENOMIC DNA]</scope>
    <source>
        <strain evidence="1 2">TAN1997</strain>
    </source>
</reference>
<gene>
    <name evidence="1" type="ORF">DC041_0009344</name>
</gene>
<accession>A0A430QU80</accession>
<sequence length="186" mass="20992">MSFVLVKIYRPVYTCLVVDNLKEFICGTGNGLLIFTIDKRMSLFHCCNVVHSSLFDGQIIVYDTCGKLDPTTRILLKIPRAHDGIISCLVKAHNVYDHQKLVISGSFDRHVKIWNDEGQLMHLLNNTILSFIYDLLRNGLFDVSFQLTIGIAHIPTTDTFWVTSGSCHARIFDVQTGEDVSVICNN</sequence>
<dbReference type="AlphaFoldDB" id="A0A430QU80"/>
<dbReference type="Gene3D" id="2.130.10.10">
    <property type="entry name" value="YVTN repeat-like/Quinoprotein amine dehydrogenase"/>
    <property type="match status" value="1"/>
</dbReference>